<dbReference type="GO" id="GO:0005737">
    <property type="term" value="C:cytoplasm"/>
    <property type="evidence" value="ECO:0007669"/>
    <property type="project" value="TreeGrafter"/>
</dbReference>
<evidence type="ECO:0000256" key="1">
    <source>
        <dbReference type="ARBA" id="ARBA00022614"/>
    </source>
</evidence>
<dbReference type="InterPro" id="IPR050216">
    <property type="entry name" value="LRR_domain-containing"/>
</dbReference>
<dbReference type="GO" id="GO:0004842">
    <property type="term" value="F:ubiquitin-protein transferase activity"/>
    <property type="evidence" value="ECO:0007669"/>
    <property type="project" value="InterPro"/>
</dbReference>
<dbReference type="AlphaFoldDB" id="A0A816LXK8"/>
<dbReference type="PROSITE" id="PS52053">
    <property type="entry name" value="NEL"/>
    <property type="match status" value="1"/>
</dbReference>
<keyword evidence="1" id="KW-0433">Leucine-rich repeat</keyword>
<feature type="domain" description="NEL" evidence="4">
    <location>
        <begin position="214"/>
        <end position="513"/>
    </location>
</feature>
<dbReference type="InterPro" id="IPR029487">
    <property type="entry name" value="NEL_dom"/>
</dbReference>
<feature type="region of interest" description="Disordered" evidence="3">
    <location>
        <begin position="1"/>
        <end position="38"/>
    </location>
</feature>
<accession>A0A816LXK8</accession>
<dbReference type="SUPFAM" id="SSF52058">
    <property type="entry name" value="L domain-like"/>
    <property type="match status" value="1"/>
</dbReference>
<evidence type="ECO:0000313" key="5">
    <source>
        <dbReference type="EMBL" id="CAF1961522.1"/>
    </source>
</evidence>
<dbReference type="InterPro" id="IPR001611">
    <property type="entry name" value="Leu-rich_rpt"/>
</dbReference>
<dbReference type="PANTHER" id="PTHR48051:SF46">
    <property type="entry name" value="LEUCINE RICH REPEAT-CONTAINING DOMAIN PROTEIN"/>
    <property type="match status" value="1"/>
</dbReference>
<dbReference type="Gene3D" id="1.20.58.360">
    <property type="entry name" value="Shigella T3SS effector IpaH defines"/>
    <property type="match status" value="1"/>
</dbReference>
<dbReference type="SMART" id="SM00369">
    <property type="entry name" value="LRR_TYP"/>
    <property type="match status" value="2"/>
</dbReference>
<evidence type="ECO:0000313" key="6">
    <source>
        <dbReference type="Proteomes" id="UP000663856"/>
    </source>
</evidence>
<dbReference type="EMBL" id="CAJNRF010000437">
    <property type="protein sequence ID" value="CAF1961522.1"/>
    <property type="molecule type" value="Genomic_DNA"/>
</dbReference>
<dbReference type="InterPro" id="IPR032675">
    <property type="entry name" value="LRR_dom_sf"/>
</dbReference>
<dbReference type="Pfam" id="PF14496">
    <property type="entry name" value="NEL"/>
    <property type="match status" value="1"/>
</dbReference>
<feature type="compositionally biased region" description="Low complexity" evidence="3">
    <location>
        <begin position="25"/>
        <end position="36"/>
    </location>
</feature>
<organism evidence="5 6">
    <name type="scientific">Rotaria magnacalcarata</name>
    <dbReference type="NCBI Taxonomy" id="392030"/>
    <lineage>
        <taxon>Eukaryota</taxon>
        <taxon>Metazoa</taxon>
        <taxon>Spiralia</taxon>
        <taxon>Gnathifera</taxon>
        <taxon>Rotifera</taxon>
        <taxon>Eurotatoria</taxon>
        <taxon>Bdelloidea</taxon>
        <taxon>Philodinida</taxon>
        <taxon>Philodinidae</taxon>
        <taxon>Rotaria</taxon>
    </lineage>
</organism>
<proteinExistence type="predicted"/>
<evidence type="ECO:0000256" key="2">
    <source>
        <dbReference type="ARBA" id="ARBA00022737"/>
    </source>
</evidence>
<dbReference type="PANTHER" id="PTHR48051">
    <property type="match status" value="1"/>
</dbReference>
<protein>
    <recommendedName>
        <fullName evidence="4">NEL domain-containing protein</fullName>
    </recommendedName>
</protein>
<evidence type="ECO:0000256" key="3">
    <source>
        <dbReference type="SAM" id="MobiDB-lite"/>
    </source>
</evidence>
<gene>
    <name evidence="5" type="ORF">WKI299_LOCUS2866</name>
</gene>
<name>A0A816LXK8_9BILA</name>
<dbReference type="InterPro" id="IPR003591">
    <property type="entry name" value="Leu-rich_rpt_typical-subtyp"/>
</dbReference>
<dbReference type="GO" id="GO:0016567">
    <property type="term" value="P:protein ubiquitination"/>
    <property type="evidence" value="ECO:0007669"/>
    <property type="project" value="InterPro"/>
</dbReference>
<dbReference type="Gene3D" id="3.80.10.10">
    <property type="entry name" value="Ribonuclease Inhibitor"/>
    <property type="match status" value="1"/>
</dbReference>
<sequence>MGSLMIRGTSSTKPQSHTQPVSRQSHSNSMPHRSSSTALISKEDKDIIRKLFTQRQSLKLSSKKSLTLSELRQVLEAWKEPETFADVIEAKERIVDCFKQRLDSLNLSFLYLSTLPDVFDGMQHVHYLSIDNNYFSEIPRFLTKLTSLKRLNISSNVLSEVPDFIKEFKQLEFFNAESNQLKKVSEEMGRLPKLRTLMLAHNRIMKFPQNLYRIKNLELEDQIPLARFGDFSPEFEVRWKENFQYEATSGYFEIWMARYEEMLRMATAEKYRQMFEERISTLLNAMVNNANFRKLCFDKAINVIQTSHDGILFSLFELEVQLVEQRIMELQLSDEEVRQEVERAFNFYRLQELAILRAQIGSYENNATAEEEVVDAQETVLFYYISPENTLEMPLNCETPGFMYQPDTALADHHDVRKAVEEIRREKEECGPNYLIDFVLDKEYWINYLSRRYASFIMEHTQVFVDEMEETEEKKDTLNEYDYLTKVNALVADKNQSEQKLYYQLTTNILTNS</sequence>
<reference evidence="5" key="1">
    <citation type="submission" date="2021-02" db="EMBL/GenBank/DDBJ databases">
        <authorList>
            <person name="Nowell W R."/>
        </authorList>
    </citation>
    <scope>NUCLEOTIDE SEQUENCE</scope>
</reference>
<comment type="caution">
    <text evidence="5">The sequence shown here is derived from an EMBL/GenBank/DDBJ whole genome shotgun (WGS) entry which is preliminary data.</text>
</comment>
<evidence type="ECO:0000259" key="4">
    <source>
        <dbReference type="PROSITE" id="PS52053"/>
    </source>
</evidence>
<dbReference type="SMART" id="SM00364">
    <property type="entry name" value="LRR_BAC"/>
    <property type="match status" value="5"/>
</dbReference>
<feature type="compositionally biased region" description="Polar residues" evidence="3">
    <location>
        <begin position="8"/>
        <end position="24"/>
    </location>
</feature>
<keyword evidence="2" id="KW-0677">Repeat</keyword>
<dbReference type="Proteomes" id="UP000663856">
    <property type="component" value="Unassembled WGS sequence"/>
</dbReference>
<dbReference type="Pfam" id="PF13855">
    <property type="entry name" value="LRR_8"/>
    <property type="match status" value="1"/>
</dbReference>